<keyword evidence="1" id="KW-0732">Signal</keyword>
<sequence length="261" mass="27077">MRAPASLWLQLLLLPPALAAAAAAKKAAAAPAIQRTCDSLTKDDLTLVIKTRKDLEALREVVGLQCDRVVTVNATAAWSGELQIVQTIVVAAGISLTITSTQWSPGMSQSGSGSSSSYSSDLPLLDGNWKRVFLVGPTHSTQLGGASMLAPALGAALTLKGLRLSSAYFDTGGGSASTVDVRAGQLAVHDCEFTESVELCLDNVTVSTEGVVGYMTGGCKALEGRSGTRHWFCGYVVGSVVGESDLEADVRDSEPVCQTVS</sequence>
<dbReference type="Proteomes" id="UP000664859">
    <property type="component" value="Unassembled WGS sequence"/>
</dbReference>
<proteinExistence type="predicted"/>
<name>A0A835YWU9_9STRA</name>
<feature type="signal peptide" evidence="1">
    <location>
        <begin position="1"/>
        <end position="19"/>
    </location>
</feature>
<dbReference type="EMBL" id="JAFCMP010000318">
    <property type="protein sequence ID" value="KAG5181552.1"/>
    <property type="molecule type" value="Genomic_DNA"/>
</dbReference>
<evidence type="ECO:0000313" key="3">
    <source>
        <dbReference type="Proteomes" id="UP000664859"/>
    </source>
</evidence>
<feature type="chain" id="PRO_5032281408" evidence="1">
    <location>
        <begin position="20"/>
        <end position="261"/>
    </location>
</feature>
<evidence type="ECO:0000256" key="1">
    <source>
        <dbReference type="SAM" id="SignalP"/>
    </source>
</evidence>
<organism evidence="2 3">
    <name type="scientific">Tribonema minus</name>
    <dbReference type="NCBI Taxonomy" id="303371"/>
    <lineage>
        <taxon>Eukaryota</taxon>
        <taxon>Sar</taxon>
        <taxon>Stramenopiles</taxon>
        <taxon>Ochrophyta</taxon>
        <taxon>PX clade</taxon>
        <taxon>Xanthophyceae</taxon>
        <taxon>Tribonematales</taxon>
        <taxon>Tribonemataceae</taxon>
        <taxon>Tribonema</taxon>
    </lineage>
</organism>
<accession>A0A835YWU9</accession>
<gene>
    <name evidence="2" type="ORF">JKP88DRAFT_256079</name>
</gene>
<protein>
    <submittedName>
        <fullName evidence="2">Uncharacterized protein</fullName>
    </submittedName>
</protein>
<reference evidence="2" key="1">
    <citation type="submission" date="2021-02" db="EMBL/GenBank/DDBJ databases">
        <title>First Annotated Genome of the Yellow-green Alga Tribonema minus.</title>
        <authorList>
            <person name="Mahan K.M."/>
        </authorList>
    </citation>
    <scope>NUCLEOTIDE SEQUENCE</scope>
    <source>
        <strain evidence="2">UTEX B ZZ1240</strain>
    </source>
</reference>
<evidence type="ECO:0000313" key="2">
    <source>
        <dbReference type="EMBL" id="KAG5181552.1"/>
    </source>
</evidence>
<keyword evidence="3" id="KW-1185">Reference proteome</keyword>
<comment type="caution">
    <text evidence="2">The sequence shown here is derived from an EMBL/GenBank/DDBJ whole genome shotgun (WGS) entry which is preliminary data.</text>
</comment>
<dbReference type="AlphaFoldDB" id="A0A835YWU9"/>